<dbReference type="InterPro" id="IPR003439">
    <property type="entry name" value="ABC_transporter-like_ATP-bd"/>
</dbReference>
<dbReference type="eggNOG" id="COG1131">
    <property type="taxonomic scope" value="Bacteria"/>
</dbReference>
<dbReference type="SMART" id="SM00382">
    <property type="entry name" value="AAA"/>
    <property type="match status" value="1"/>
</dbReference>
<keyword evidence="6" id="KW-1185">Reference proteome</keyword>
<evidence type="ECO:0000256" key="2">
    <source>
        <dbReference type="ARBA" id="ARBA00022741"/>
    </source>
</evidence>
<dbReference type="PANTHER" id="PTHR42939:SF1">
    <property type="entry name" value="ABC TRANSPORTER ATP-BINDING PROTEIN ALBC-RELATED"/>
    <property type="match status" value="1"/>
</dbReference>
<dbReference type="AlphaFoldDB" id="Q1MPR8"/>
<keyword evidence="3" id="KW-0067">ATP-binding</keyword>
<feature type="domain" description="ABC transporter" evidence="4">
    <location>
        <begin position="3"/>
        <end position="211"/>
    </location>
</feature>
<dbReference type="InterPro" id="IPR051782">
    <property type="entry name" value="ABC_Transporter_VariousFunc"/>
</dbReference>
<dbReference type="Proteomes" id="UP000002430">
    <property type="component" value="Chromosome"/>
</dbReference>
<dbReference type="STRING" id="363253.LI0955"/>
<evidence type="ECO:0000313" key="6">
    <source>
        <dbReference type="Proteomes" id="UP000002430"/>
    </source>
</evidence>
<reference evidence="5 6" key="1">
    <citation type="submission" date="2005-11" db="EMBL/GenBank/DDBJ databases">
        <title>The complete genome sequence of Lawsonia intracellularis: the causative agent of proliferative enteropathy.</title>
        <authorList>
            <person name="Kaur K."/>
            <person name="Zhang Q."/>
            <person name="Beckler D."/>
            <person name="Munir S."/>
            <person name="Li L."/>
            <person name="Kinsley K."/>
            <person name="Herron L."/>
            <person name="Peterson A."/>
            <person name="May B."/>
            <person name="Singh S."/>
            <person name="Gebhart C."/>
            <person name="Kapur V."/>
        </authorList>
    </citation>
    <scope>NUCLEOTIDE SEQUENCE [LARGE SCALE GENOMIC DNA]</scope>
    <source>
        <strain evidence="5 6">PHE/MN1-00</strain>
    </source>
</reference>
<dbReference type="InterPro" id="IPR003593">
    <property type="entry name" value="AAA+_ATPase"/>
</dbReference>
<dbReference type="EMBL" id="AM180252">
    <property type="protein sequence ID" value="CAJ55009.1"/>
    <property type="molecule type" value="Genomic_DNA"/>
</dbReference>
<organism evidence="5 6">
    <name type="scientific">Lawsonia intracellularis (strain PHE/MN1-00)</name>
    <dbReference type="NCBI Taxonomy" id="363253"/>
    <lineage>
        <taxon>Bacteria</taxon>
        <taxon>Pseudomonadati</taxon>
        <taxon>Thermodesulfobacteriota</taxon>
        <taxon>Desulfovibrionia</taxon>
        <taxon>Desulfovibrionales</taxon>
        <taxon>Desulfovibrionaceae</taxon>
        <taxon>Lawsonia</taxon>
    </lineage>
</organism>
<dbReference type="PROSITE" id="PS50893">
    <property type="entry name" value="ABC_TRANSPORTER_2"/>
    <property type="match status" value="1"/>
</dbReference>
<sequence length="211" mass="24189">MLLQLIAISKVYSNRPILKNISLNITSNTITYLTGENGAGKSTLLKIMAGLLKPTSGEIIFNCSLEEIGYLGHTPFIYQDLSAYENLLFWGRLYKKRLDKKQIATAIEQMKLTRFIYERTRTFSRGMLQRLNFARVLMLKPKLLLLDEPESGLDNQSLSICYNEIINAKTAGAGIVWISHNLIKNEKVDQHIILKNKKIEYTKKEPYAFQQ</sequence>
<dbReference type="Gene3D" id="3.40.50.300">
    <property type="entry name" value="P-loop containing nucleotide triphosphate hydrolases"/>
    <property type="match status" value="1"/>
</dbReference>
<accession>Q1MPR8</accession>
<keyword evidence="2" id="KW-0547">Nucleotide-binding</keyword>
<dbReference type="PANTHER" id="PTHR42939">
    <property type="entry name" value="ABC TRANSPORTER ATP-BINDING PROTEIN ALBC-RELATED"/>
    <property type="match status" value="1"/>
</dbReference>
<evidence type="ECO:0000313" key="5">
    <source>
        <dbReference type="EMBL" id="CAJ55009.1"/>
    </source>
</evidence>
<evidence type="ECO:0000259" key="4">
    <source>
        <dbReference type="PROSITE" id="PS50893"/>
    </source>
</evidence>
<dbReference type="KEGG" id="lip:LI0955"/>
<dbReference type="InterPro" id="IPR027417">
    <property type="entry name" value="P-loop_NTPase"/>
</dbReference>
<evidence type="ECO:0000256" key="3">
    <source>
        <dbReference type="ARBA" id="ARBA00022840"/>
    </source>
</evidence>
<evidence type="ECO:0000256" key="1">
    <source>
        <dbReference type="ARBA" id="ARBA00022448"/>
    </source>
</evidence>
<protein>
    <submittedName>
        <fullName evidence="5">ABC-type multidrug transport system, ATPase component</fullName>
    </submittedName>
</protein>
<dbReference type="SUPFAM" id="SSF52540">
    <property type="entry name" value="P-loop containing nucleoside triphosphate hydrolases"/>
    <property type="match status" value="1"/>
</dbReference>
<dbReference type="GO" id="GO:0016887">
    <property type="term" value="F:ATP hydrolysis activity"/>
    <property type="evidence" value="ECO:0007669"/>
    <property type="project" value="InterPro"/>
</dbReference>
<proteinExistence type="predicted"/>
<keyword evidence="1" id="KW-0813">Transport</keyword>
<dbReference type="Pfam" id="PF00005">
    <property type="entry name" value="ABC_tran"/>
    <property type="match status" value="1"/>
</dbReference>
<dbReference type="GO" id="GO:0005524">
    <property type="term" value="F:ATP binding"/>
    <property type="evidence" value="ECO:0007669"/>
    <property type="project" value="UniProtKB-KW"/>
</dbReference>
<dbReference type="OrthoDB" id="9809450at2"/>
<gene>
    <name evidence="5" type="primary">ccmA/ccmB</name>
    <name evidence="5" type="ordered locus">LI0955</name>
</gene>
<name>Q1MPR8_LAWIP</name>
<dbReference type="HOGENOM" id="CLU_000604_1_2_7"/>
<dbReference type="RefSeq" id="WP_011527038.1">
    <property type="nucleotide sequence ID" value="NC_008011.1"/>
</dbReference>